<dbReference type="InterPro" id="IPR050527">
    <property type="entry name" value="Snail/Krueppel_Znf"/>
</dbReference>
<accession>A0A8C5G165</accession>
<feature type="domain" description="C2H2-type" evidence="8">
    <location>
        <begin position="115"/>
        <end position="142"/>
    </location>
</feature>
<dbReference type="GO" id="GO:0000981">
    <property type="term" value="F:DNA-binding transcription factor activity, RNA polymerase II-specific"/>
    <property type="evidence" value="ECO:0007669"/>
    <property type="project" value="TreeGrafter"/>
</dbReference>
<dbReference type="OrthoDB" id="6910977at2759"/>
<evidence type="ECO:0000256" key="2">
    <source>
        <dbReference type="ARBA" id="ARBA00022723"/>
    </source>
</evidence>
<dbReference type="PANTHER" id="PTHR24388:SF54">
    <property type="entry name" value="PROTEIN ESCARGOT"/>
    <property type="match status" value="1"/>
</dbReference>
<reference evidence="9" key="1">
    <citation type="submission" date="2020-06" db="EMBL/GenBank/DDBJ databases">
        <authorList>
            <consortium name="Wellcome Sanger Institute Data Sharing"/>
        </authorList>
    </citation>
    <scope>NUCLEOTIDE SEQUENCE [LARGE SCALE GENOMIC DNA]</scope>
</reference>
<organism evidence="9 10">
    <name type="scientific">Gouania willdenowi</name>
    <name type="common">Blunt-snouted clingfish</name>
    <name type="synonym">Lepadogaster willdenowi</name>
    <dbReference type="NCBI Taxonomy" id="441366"/>
    <lineage>
        <taxon>Eukaryota</taxon>
        <taxon>Metazoa</taxon>
        <taxon>Chordata</taxon>
        <taxon>Craniata</taxon>
        <taxon>Vertebrata</taxon>
        <taxon>Euteleostomi</taxon>
        <taxon>Actinopterygii</taxon>
        <taxon>Neopterygii</taxon>
        <taxon>Teleostei</taxon>
        <taxon>Neoteleostei</taxon>
        <taxon>Acanthomorphata</taxon>
        <taxon>Ovalentaria</taxon>
        <taxon>Blenniimorphae</taxon>
        <taxon>Blenniiformes</taxon>
        <taxon>Gobiesocoidei</taxon>
        <taxon>Gobiesocidae</taxon>
        <taxon>Gobiesocinae</taxon>
        <taxon>Gouania</taxon>
    </lineage>
</organism>
<evidence type="ECO:0000259" key="8">
    <source>
        <dbReference type="PROSITE" id="PS50157"/>
    </source>
</evidence>
<dbReference type="Gene3D" id="3.30.160.60">
    <property type="entry name" value="Classic Zinc Finger"/>
    <property type="match status" value="2"/>
</dbReference>
<gene>
    <name evidence="9" type="primary">LOC114472391</name>
</gene>
<dbReference type="InterPro" id="IPR013087">
    <property type="entry name" value="Znf_C2H2_type"/>
</dbReference>
<dbReference type="Pfam" id="PF00096">
    <property type="entry name" value="zf-C2H2"/>
    <property type="match status" value="1"/>
</dbReference>
<evidence type="ECO:0000256" key="1">
    <source>
        <dbReference type="ARBA" id="ARBA00004123"/>
    </source>
</evidence>
<dbReference type="Proteomes" id="UP000694680">
    <property type="component" value="Chromosome 11"/>
</dbReference>
<keyword evidence="6" id="KW-0539">Nucleus</keyword>
<evidence type="ECO:0000313" key="9">
    <source>
        <dbReference type="Ensembl" id="ENSGWIP00000007160.1"/>
    </source>
</evidence>
<dbReference type="GO" id="GO:0000978">
    <property type="term" value="F:RNA polymerase II cis-regulatory region sequence-specific DNA binding"/>
    <property type="evidence" value="ECO:0007669"/>
    <property type="project" value="TreeGrafter"/>
</dbReference>
<protein>
    <submittedName>
        <fullName evidence="9">Zinc finger protein 473-like</fullName>
    </submittedName>
</protein>
<keyword evidence="2" id="KW-0479">Metal-binding</keyword>
<evidence type="ECO:0000256" key="5">
    <source>
        <dbReference type="ARBA" id="ARBA00022833"/>
    </source>
</evidence>
<reference evidence="9" key="2">
    <citation type="submission" date="2025-08" db="UniProtKB">
        <authorList>
            <consortium name="Ensembl"/>
        </authorList>
    </citation>
    <scope>IDENTIFICATION</scope>
</reference>
<sequence>MDTIKIEEVIIGGEIRAMPVEEISKPKEEMSQHAISPVPPYGGQNESMQCLECLITFSSSKAKERHIRKHHKAEYTQQLQMDNFLFSCYKCDKSFTSPEELSQHQLIHRKEEKPFSCSKCNKRFLTLSERYQHRRQDCDKRKSVCKSVCMACGHLMFSSAGLRSHRLAVHSQHQAGDDDDDDGDDADYTFQCCKCLCGFQTEKDLRQHMLECAKDVYCKNSGCKAKRASQKGEDDCDSPKKQCTSGVLQIPCPEDDCELLFPSVAALRDHKREAHVPPPKKLHNSG</sequence>
<dbReference type="PROSITE" id="PS00028">
    <property type="entry name" value="ZINC_FINGER_C2H2_1"/>
    <property type="match status" value="3"/>
</dbReference>
<dbReference type="PANTHER" id="PTHR24388">
    <property type="entry name" value="ZINC FINGER PROTEIN"/>
    <property type="match status" value="1"/>
</dbReference>
<reference evidence="9" key="3">
    <citation type="submission" date="2025-09" db="UniProtKB">
        <authorList>
            <consortium name="Ensembl"/>
        </authorList>
    </citation>
    <scope>IDENTIFICATION</scope>
</reference>
<dbReference type="GO" id="GO:0005634">
    <property type="term" value="C:nucleus"/>
    <property type="evidence" value="ECO:0007669"/>
    <property type="project" value="UniProtKB-SubCell"/>
</dbReference>
<evidence type="ECO:0000256" key="3">
    <source>
        <dbReference type="ARBA" id="ARBA00022737"/>
    </source>
</evidence>
<keyword evidence="4 7" id="KW-0863">Zinc-finger</keyword>
<name>A0A8C5G165_GOUWI</name>
<dbReference type="GeneID" id="114472391"/>
<feature type="domain" description="C2H2-type" evidence="8">
    <location>
        <begin position="86"/>
        <end position="113"/>
    </location>
</feature>
<comment type="subcellular location">
    <subcellularLocation>
        <location evidence="1">Nucleus</location>
    </subcellularLocation>
</comment>
<keyword evidence="5" id="KW-0862">Zinc</keyword>
<dbReference type="PROSITE" id="PS50157">
    <property type="entry name" value="ZINC_FINGER_C2H2_2"/>
    <property type="match status" value="2"/>
</dbReference>
<dbReference type="SMART" id="SM00355">
    <property type="entry name" value="ZnF_C2H2"/>
    <property type="match status" value="6"/>
</dbReference>
<dbReference type="GO" id="GO:0008270">
    <property type="term" value="F:zinc ion binding"/>
    <property type="evidence" value="ECO:0007669"/>
    <property type="project" value="UniProtKB-KW"/>
</dbReference>
<evidence type="ECO:0000256" key="6">
    <source>
        <dbReference type="ARBA" id="ARBA00023242"/>
    </source>
</evidence>
<dbReference type="InterPro" id="IPR036236">
    <property type="entry name" value="Znf_C2H2_sf"/>
</dbReference>
<keyword evidence="10" id="KW-1185">Reference proteome</keyword>
<dbReference type="AlphaFoldDB" id="A0A8C5G165"/>
<evidence type="ECO:0000256" key="4">
    <source>
        <dbReference type="ARBA" id="ARBA00022771"/>
    </source>
</evidence>
<dbReference type="RefSeq" id="XP_028317440.1">
    <property type="nucleotide sequence ID" value="XM_028461639.1"/>
</dbReference>
<evidence type="ECO:0000313" key="10">
    <source>
        <dbReference type="Proteomes" id="UP000694680"/>
    </source>
</evidence>
<dbReference type="Ensembl" id="ENSGWIT00000007919.1">
    <property type="protein sequence ID" value="ENSGWIP00000007160.1"/>
    <property type="gene ID" value="ENSGWIG00000004175.1"/>
</dbReference>
<dbReference type="SUPFAM" id="SSF57667">
    <property type="entry name" value="beta-beta-alpha zinc fingers"/>
    <property type="match status" value="1"/>
</dbReference>
<keyword evidence="3" id="KW-0677">Repeat</keyword>
<evidence type="ECO:0000256" key="7">
    <source>
        <dbReference type="PROSITE-ProRule" id="PRU00042"/>
    </source>
</evidence>
<proteinExistence type="predicted"/>